<dbReference type="EMBL" id="MU001640">
    <property type="protein sequence ID" value="KAF2479810.1"/>
    <property type="molecule type" value="Genomic_DNA"/>
</dbReference>
<gene>
    <name evidence="2" type="ORF">BDY17DRAFT_329729</name>
</gene>
<evidence type="ECO:0000313" key="2">
    <source>
        <dbReference type="EMBL" id="KAF2479810.1"/>
    </source>
</evidence>
<organism evidence="2 3">
    <name type="scientific">Neohortaea acidophila</name>
    <dbReference type="NCBI Taxonomy" id="245834"/>
    <lineage>
        <taxon>Eukaryota</taxon>
        <taxon>Fungi</taxon>
        <taxon>Dikarya</taxon>
        <taxon>Ascomycota</taxon>
        <taxon>Pezizomycotina</taxon>
        <taxon>Dothideomycetes</taxon>
        <taxon>Dothideomycetidae</taxon>
        <taxon>Mycosphaerellales</taxon>
        <taxon>Teratosphaeriaceae</taxon>
        <taxon>Neohortaea</taxon>
    </lineage>
</organism>
<proteinExistence type="predicted"/>
<dbReference type="GeneID" id="54478873"/>
<accession>A0A6A6PIF1</accession>
<protein>
    <submittedName>
        <fullName evidence="2">Uncharacterized protein</fullName>
    </submittedName>
</protein>
<name>A0A6A6PIF1_9PEZI</name>
<evidence type="ECO:0000313" key="3">
    <source>
        <dbReference type="Proteomes" id="UP000799767"/>
    </source>
</evidence>
<keyword evidence="3" id="KW-1185">Reference proteome</keyword>
<dbReference type="Proteomes" id="UP000799767">
    <property type="component" value="Unassembled WGS sequence"/>
</dbReference>
<evidence type="ECO:0000256" key="1">
    <source>
        <dbReference type="SAM" id="MobiDB-lite"/>
    </source>
</evidence>
<dbReference type="AlphaFoldDB" id="A0A6A6PIF1"/>
<feature type="compositionally biased region" description="Basic and acidic residues" evidence="1">
    <location>
        <begin position="122"/>
        <end position="150"/>
    </location>
</feature>
<sequence length="159" mass="17991">MPKNAHYFYTILSFMGVRCKLLTSKQTPRDRGRTINEFNDKDTFDTEEQVVIRYVQEDSFTAEYEVTIYRKQDVNIASMGGCIRVEELQRAGEIGLKDEDASLVGSLMGATPYGKGPARSRSLADGDRGPGTLREAEKEEAKRRLEREALDNGEEMEID</sequence>
<feature type="region of interest" description="Disordered" evidence="1">
    <location>
        <begin position="108"/>
        <end position="159"/>
    </location>
</feature>
<dbReference type="RefSeq" id="XP_033586380.1">
    <property type="nucleotide sequence ID" value="XM_033737871.1"/>
</dbReference>
<reference evidence="2" key="1">
    <citation type="journal article" date="2020" name="Stud. Mycol.">
        <title>101 Dothideomycetes genomes: a test case for predicting lifestyles and emergence of pathogens.</title>
        <authorList>
            <person name="Haridas S."/>
            <person name="Albert R."/>
            <person name="Binder M."/>
            <person name="Bloem J."/>
            <person name="Labutti K."/>
            <person name="Salamov A."/>
            <person name="Andreopoulos B."/>
            <person name="Baker S."/>
            <person name="Barry K."/>
            <person name="Bills G."/>
            <person name="Bluhm B."/>
            <person name="Cannon C."/>
            <person name="Castanera R."/>
            <person name="Culley D."/>
            <person name="Daum C."/>
            <person name="Ezra D."/>
            <person name="Gonzalez J."/>
            <person name="Henrissat B."/>
            <person name="Kuo A."/>
            <person name="Liang C."/>
            <person name="Lipzen A."/>
            <person name="Lutzoni F."/>
            <person name="Magnuson J."/>
            <person name="Mondo S."/>
            <person name="Nolan M."/>
            <person name="Ohm R."/>
            <person name="Pangilinan J."/>
            <person name="Park H.-J."/>
            <person name="Ramirez L."/>
            <person name="Alfaro M."/>
            <person name="Sun H."/>
            <person name="Tritt A."/>
            <person name="Yoshinaga Y."/>
            <person name="Zwiers L.-H."/>
            <person name="Turgeon B."/>
            <person name="Goodwin S."/>
            <person name="Spatafora J."/>
            <person name="Crous P."/>
            <person name="Grigoriev I."/>
        </authorList>
    </citation>
    <scope>NUCLEOTIDE SEQUENCE</scope>
    <source>
        <strain evidence="2">CBS 113389</strain>
    </source>
</reference>